<comment type="cofactor">
    <cofactor evidence="1">
        <name>heme b</name>
        <dbReference type="ChEBI" id="CHEBI:60344"/>
    </cofactor>
</comment>
<feature type="transmembrane region" description="Helical" evidence="12">
    <location>
        <begin position="417"/>
        <end position="437"/>
    </location>
</feature>
<proteinExistence type="inferred from homology"/>
<organism evidence="13 14">
    <name type="scientific">Hebeloma cylindrosporum</name>
    <dbReference type="NCBI Taxonomy" id="76867"/>
    <lineage>
        <taxon>Eukaryota</taxon>
        <taxon>Fungi</taxon>
        <taxon>Dikarya</taxon>
        <taxon>Basidiomycota</taxon>
        <taxon>Agaricomycotina</taxon>
        <taxon>Agaricomycetes</taxon>
        <taxon>Agaricomycetidae</taxon>
        <taxon>Agaricales</taxon>
        <taxon>Agaricineae</taxon>
        <taxon>Hymenogastraceae</taxon>
        <taxon>Hebeloma</taxon>
    </lineage>
</organism>
<keyword evidence="5 12" id="KW-1133">Transmembrane helix</keyword>
<dbReference type="OrthoDB" id="1726137at2759"/>
<dbReference type="Proteomes" id="UP000053424">
    <property type="component" value="Unassembled WGS sequence"/>
</dbReference>
<dbReference type="GO" id="GO:0006784">
    <property type="term" value="P:heme A biosynthetic process"/>
    <property type="evidence" value="ECO:0007669"/>
    <property type="project" value="InterPro"/>
</dbReference>
<dbReference type="GO" id="GO:0016653">
    <property type="term" value="F:oxidoreductase activity, acting on NAD(P)H, heme protein as acceptor"/>
    <property type="evidence" value="ECO:0007669"/>
    <property type="project" value="TreeGrafter"/>
</dbReference>
<evidence type="ECO:0000256" key="1">
    <source>
        <dbReference type="ARBA" id="ARBA00001970"/>
    </source>
</evidence>
<gene>
    <name evidence="13" type="ORF">M413DRAFT_296845</name>
</gene>
<keyword evidence="14" id="KW-1185">Reference proteome</keyword>
<keyword evidence="8" id="KW-0350">Heme biosynthesis</keyword>
<dbReference type="PANTHER" id="PTHR23289:SF2">
    <property type="entry name" value="CYTOCHROME C OXIDASE ASSEMBLY PROTEIN COX15 HOMOLOG"/>
    <property type="match status" value="1"/>
</dbReference>
<feature type="transmembrane region" description="Helical" evidence="12">
    <location>
        <begin position="443"/>
        <end position="461"/>
    </location>
</feature>
<comment type="subcellular location">
    <subcellularLocation>
        <location evidence="2">Membrane</location>
        <topology evidence="2">Multi-pass membrane protein</topology>
    </subcellularLocation>
</comment>
<evidence type="ECO:0000256" key="5">
    <source>
        <dbReference type="ARBA" id="ARBA00022989"/>
    </source>
</evidence>
<dbReference type="GO" id="GO:0120547">
    <property type="term" value="F:heme A synthase activity"/>
    <property type="evidence" value="ECO:0007669"/>
    <property type="project" value="UniProtKB-EC"/>
</dbReference>
<dbReference type="PANTHER" id="PTHR23289">
    <property type="entry name" value="CYTOCHROME C OXIDASE ASSEMBLY PROTEIN COX15"/>
    <property type="match status" value="1"/>
</dbReference>
<evidence type="ECO:0000256" key="11">
    <source>
        <dbReference type="ARBA" id="ARBA00048044"/>
    </source>
</evidence>
<protein>
    <recommendedName>
        <fullName evidence="15">Cytochrome c oxidase assembly protein COX15</fullName>
    </recommendedName>
</protein>
<reference evidence="13 14" key="1">
    <citation type="submission" date="2014-04" db="EMBL/GenBank/DDBJ databases">
        <authorList>
            <consortium name="DOE Joint Genome Institute"/>
            <person name="Kuo A."/>
            <person name="Gay G."/>
            <person name="Dore J."/>
            <person name="Kohler A."/>
            <person name="Nagy L.G."/>
            <person name="Floudas D."/>
            <person name="Copeland A."/>
            <person name="Barry K.W."/>
            <person name="Cichocki N."/>
            <person name="Veneault-Fourrey C."/>
            <person name="LaButti K."/>
            <person name="Lindquist E.A."/>
            <person name="Lipzen A."/>
            <person name="Lundell T."/>
            <person name="Morin E."/>
            <person name="Murat C."/>
            <person name="Sun H."/>
            <person name="Tunlid A."/>
            <person name="Henrissat B."/>
            <person name="Grigoriev I.V."/>
            <person name="Hibbett D.S."/>
            <person name="Martin F."/>
            <person name="Nordberg H.P."/>
            <person name="Cantor M.N."/>
            <person name="Hua S.X."/>
        </authorList>
    </citation>
    <scope>NUCLEOTIDE SEQUENCE [LARGE SCALE GENOMIC DNA]</scope>
    <source>
        <strain evidence="14">h7</strain>
    </source>
</reference>
<dbReference type="GO" id="GO:0046872">
    <property type="term" value="F:metal ion binding"/>
    <property type="evidence" value="ECO:0007669"/>
    <property type="project" value="UniProtKB-KW"/>
</dbReference>
<feature type="transmembrane region" description="Helical" evidence="12">
    <location>
        <begin position="180"/>
        <end position="198"/>
    </location>
</feature>
<evidence type="ECO:0000256" key="9">
    <source>
        <dbReference type="ARBA" id="ARBA00023136"/>
    </source>
</evidence>
<feature type="transmembrane region" description="Helical" evidence="12">
    <location>
        <begin position="308"/>
        <end position="333"/>
    </location>
</feature>
<dbReference type="InterPro" id="IPR003780">
    <property type="entry name" value="COX15/CtaA_fam"/>
</dbReference>
<dbReference type="HOGENOM" id="CLU_017627_4_2_1"/>
<dbReference type="EMBL" id="KN831771">
    <property type="protein sequence ID" value="KIM45899.1"/>
    <property type="molecule type" value="Genomic_DNA"/>
</dbReference>
<evidence type="ECO:0000313" key="13">
    <source>
        <dbReference type="EMBL" id="KIM45899.1"/>
    </source>
</evidence>
<sequence>MLLGALRNSVRLNAVPRLVSCHRVPSIPGLSSLRVQGSTLRSLHTAPHRTLKAYGRVRELPSSLFRGSRTLHWSRPNATQVKEQQSLPILPPPSVGRWLMLSSVLVLGIIVVGGVTRLTESGLSITEWRPITGILPPLSNAEWMVEFDKYKATPEFKLLNQSMTLEDFKFIFYMEWGHRILGRLIGVVFVGPLAYFAIRKKIPKSLTLKLSGLAVLIGAQGFLGWYMVQSGLEDSVMETPGAVPRVSQYRLAAHLGMAFVLYLGMFGAGIAAIKDWKYAHGAPWSGYTGKLSEAVKNPIFRSFSRQSWALTGLVLLTAISGAFVAGLDAGLLYNEFPLMGGRLAPPTDELFSPEYAKNPDKSDKWWRNLFENPTTVQFDHRVLATTTYFATALLFARTFKPAVRAALPPLTRVTTMAAFAMANIQVALGISTLLYLVPVPLAAAHQAGSVMLLSAVVHILISMRSPSKAARTLRHLWMQNRRL</sequence>
<dbReference type="STRING" id="686832.A0A0C3CP76"/>
<evidence type="ECO:0000256" key="2">
    <source>
        <dbReference type="ARBA" id="ARBA00004141"/>
    </source>
</evidence>
<evidence type="ECO:0000256" key="8">
    <source>
        <dbReference type="ARBA" id="ARBA00023133"/>
    </source>
</evidence>
<evidence type="ECO:0000256" key="7">
    <source>
        <dbReference type="ARBA" id="ARBA00023004"/>
    </source>
</evidence>
<dbReference type="GO" id="GO:0005743">
    <property type="term" value="C:mitochondrial inner membrane"/>
    <property type="evidence" value="ECO:0007669"/>
    <property type="project" value="TreeGrafter"/>
</dbReference>
<accession>A0A0C3CP76</accession>
<reference evidence="14" key="2">
    <citation type="submission" date="2015-01" db="EMBL/GenBank/DDBJ databases">
        <title>Evolutionary Origins and Diversification of the Mycorrhizal Mutualists.</title>
        <authorList>
            <consortium name="DOE Joint Genome Institute"/>
            <consortium name="Mycorrhizal Genomics Consortium"/>
            <person name="Kohler A."/>
            <person name="Kuo A."/>
            <person name="Nagy L.G."/>
            <person name="Floudas D."/>
            <person name="Copeland A."/>
            <person name="Barry K.W."/>
            <person name="Cichocki N."/>
            <person name="Veneault-Fourrey C."/>
            <person name="LaButti K."/>
            <person name="Lindquist E.A."/>
            <person name="Lipzen A."/>
            <person name="Lundell T."/>
            <person name="Morin E."/>
            <person name="Murat C."/>
            <person name="Riley R."/>
            <person name="Ohm R."/>
            <person name="Sun H."/>
            <person name="Tunlid A."/>
            <person name="Henrissat B."/>
            <person name="Grigoriev I.V."/>
            <person name="Hibbett D.S."/>
            <person name="Martin F."/>
        </authorList>
    </citation>
    <scope>NUCLEOTIDE SEQUENCE [LARGE SCALE GENOMIC DNA]</scope>
    <source>
        <strain evidence="14">h7</strain>
    </source>
</reference>
<evidence type="ECO:0000256" key="6">
    <source>
        <dbReference type="ARBA" id="ARBA00023002"/>
    </source>
</evidence>
<evidence type="ECO:0000256" key="4">
    <source>
        <dbReference type="ARBA" id="ARBA00022723"/>
    </source>
</evidence>
<comment type="pathway">
    <text evidence="10">Porphyrin-containing compound metabolism; heme A biosynthesis; heme A from heme O: step 1/1.</text>
</comment>
<evidence type="ECO:0000256" key="3">
    <source>
        <dbReference type="ARBA" id="ARBA00022692"/>
    </source>
</evidence>
<dbReference type="HAMAP" id="MF_01665">
    <property type="entry name" value="HemeA_synth_type2"/>
    <property type="match status" value="1"/>
</dbReference>
<dbReference type="InterPro" id="IPR023754">
    <property type="entry name" value="HemeA_Synthase_type2"/>
</dbReference>
<feature type="transmembrane region" description="Helical" evidence="12">
    <location>
        <begin position="378"/>
        <end position="396"/>
    </location>
</feature>
<dbReference type="AlphaFoldDB" id="A0A0C3CP76"/>
<comment type="catalytic activity">
    <reaction evidence="11">
        <text>Fe(II)-heme o + 2 A + H2O = Fe(II)-heme a + 2 AH2</text>
        <dbReference type="Rhea" id="RHEA:63388"/>
        <dbReference type="ChEBI" id="CHEBI:13193"/>
        <dbReference type="ChEBI" id="CHEBI:15377"/>
        <dbReference type="ChEBI" id="CHEBI:17499"/>
        <dbReference type="ChEBI" id="CHEBI:60530"/>
        <dbReference type="ChEBI" id="CHEBI:61715"/>
        <dbReference type="EC" id="1.17.99.9"/>
    </reaction>
    <physiologicalReaction direction="left-to-right" evidence="11">
        <dbReference type="Rhea" id="RHEA:63389"/>
    </physiologicalReaction>
</comment>
<keyword evidence="6" id="KW-0560">Oxidoreductase</keyword>
<keyword evidence="9 12" id="KW-0472">Membrane</keyword>
<keyword evidence="4" id="KW-0479">Metal-binding</keyword>
<feature type="transmembrane region" description="Helical" evidence="12">
    <location>
        <begin position="210"/>
        <end position="228"/>
    </location>
</feature>
<dbReference type="Pfam" id="PF02628">
    <property type="entry name" value="COX15-CtaA"/>
    <property type="match status" value="1"/>
</dbReference>
<name>A0A0C3CP76_HEBCY</name>
<keyword evidence="3 12" id="KW-0812">Transmembrane</keyword>
<evidence type="ECO:0008006" key="15">
    <source>
        <dbReference type="Google" id="ProtNLM"/>
    </source>
</evidence>
<evidence type="ECO:0000256" key="12">
    <source>
        <dbReference type="SAM" id="Phobius"/>
    </source>
</evidence>
<feature type="transmembrane region" description="Helical" evidence="12">
    <location>
        <begin position="248"/>
        <end position="273"/>
    </location>
</feature>
<evidence type="ECO:0000256" key="10">
    <source>
        <dbReference type="ARBA" id="ARBA00044501"/>
    </source>
</evidence>
<keyword evidence="7" id="KW-0408">Iron</keyword>
<evidence type="ECO:0000313" key="14">
    <source>
        <dbReference type="Proteomes" id="UP000053424"/>
    </source>
</evidence>